<keyword evidence="2" id="KW-1185">Reference proteome</keyword>
<dbReference type="Proteomes" id="UP001060261">
    <property type="component" value="Chromosome"/>
</dbReference>
<reference evidence="1" key="1">
    <citation type="submission" date="2022-09" db="EMBL/GenBank/DDBJ databases">
        <title>genome sequence of Deinococcus rubellus.</title>
        <authorList>
            <person name="Srinivasan S."/>
        </authorList>
    </citation>
    <scope>NUCLEOTIDE SEQUENCE</scope>
    <source>
        <strain evidence="1">Ant6</strain>
    </source>
</reference>
<evidence type="ECO:0000313" key="2">
    <source>
        <dbReference type="Proteomes" id="UP001060261"/>
    </source>
</evidence>
<name>A0ABY5YEA5_9DEIO</name>
<dbReference type="RefSeq" id="WP_260559017.1">
    <property type="nucleotide sequence ID" value="NZ_BAABEC010000059.1"/>
</dbReference>
<evidence type="ECO:0000313" key="1">
    <source>
        <dbReference type="EMBL" id="UWX62722.1"/>
    </source>
</evidence>
<dbReference type="EMBL" id="CP104213">
    <property type="protein sequence ID" value="UWX62722.1"/>
    <property type="molecule type" value="Genomic_DNA"/>
</dbReference>
<organism evidence="1 2">
    <name type="scientific">Deinococcus rubellus</name>
    <dbReference type="NCBI Taxonomy" id="1889240"/>
    <lineage>
        <taxon>Bacteria</taxon>
        <taxon>Thermotogati</taxon>
        <taxon>Deinococcota</taxon>
        <taxon>Deinococci</taxon>
        <taxon>Deinococcales</taxon>
        <taxon>Deinococcaceae</taxon>
        <taxon>Deinococcus</taxon>
    </lineage>
</organism>
<proteinExistence type="predicted"/>
<gene>
    <name evidence="1" type="ORF">N0D28_08040</name>
</gene>
<sequence length="203" mass="22122">MNLALDFQARRAAEDQALTLAARRYGVDAGLVAAILADEAARWGVADQLQHGWARLICALPARPAQHLINLTEPLLRRPLGSHSLGRAQMKLATLHEVARSGLLSLPARPQEQVRMLLDPQAAPSLVAARLRQTLDHWQADDVDLTRRPEILGTLYSLGLSGQAGVHPHPQLTRRGLKIAAVARQYRARQAHSGRQTGHAEAG</sequence>
<protein>
    <submittedName>
        <fullName evidence="1">DUF1402 family protein</fullName>
    </submittedName>
</protein>
<accession>A0ABY5YEA5</accession>